<dbReference type="Proteomes" id="UP000198748">
    <property type="component" value="Unassembled WGS sequence"/>
</dbReference>
<dbReference type="Pfam" id="PF00440">
    <property type="entry name" value="TetR_N"/>
    <property type="match status" value="1"/>
</dbReference>
<dbReference type="InterPro" id="IPR009057">
    <property type="entry name" value="Homeodomain-like_sf"/>
</dbReference>
<evidence type="ECO:0000313" key="6">
    <source>
        <dbReference type="EMBL" id="SDH09346.1"/>
    </source>
</evidence>
<gene>
    <name evidence="6" type="ORF">SAMN04487996_12863</name>
</gene>
<dbReference type="STRING" id="659014.SAMN04487996_12863"/>
<dbReference type="AlphaFoldDB" id="A0A1G7ZLB7"/>
<dbReference type="Gene3D" id="1.10.357.10">
    <property type="entry name" value="Tetracycline Repressor, domain 2"/>
    <property type="match status" value="1"/>
</dbReference>
<proteinExistence type="predicted"/>
<keyword evidence="3" id="KW-0804">Transcription</keyword>
<dbReference type="PANTHER" id="PTHR47506:SF10">
    <property type="entry name" value="TRANSCRIPTIONAL REGULATORY PROTEIN"/>
    <property type="match status" value="1"/>
</dbReference>
<dbReference type="RefSeq" id="WP_090157350.1">
    <property type="nucleotide sequence ID" value="NZ_FNAN01000028.1"/>
</dbReference>
<keyword evidence="2 4" id="KW-0238">DNA-binding</keyword>
<dbReference type="InterPro" id="IPR011075">
    <property type="entry name" value="TetR_C"/>
</dbReference>
<evidence type="ECO:0000256" key="4">
    <source>
        <dbReference type="PROSITE-ProRule" id="PRU00335"/>
    </source>
</evidence>
<dbReference type="SUPFAM" id="SSF46689">
    <property type="entry name" value="Homeodomain-like"/>
    <property type="match status" value="1"/>
</dbReference>
<dbReference type="Gene3D" id="1.10.10.60">
    <property type="entry name" value="Homeodomain-like"/>
    <property type="match status" value="1"/>
</dbReference>
<organism evidence="6 7">
    <name type="scientific">Dyadobacter soli</name>
    <dbReference type="NCBI Taxonomy" id="659014"/>
    <lineage>
        <taxon>Bacteria</taxon>
        <taxon>Pseudomonadati</taxon>
        <taxon>Bacteroidota</taxon>
        <taxon>Cytophagia</taxon>
        <taxon>Cytophagales</taxon>
        <taxon>Spirosomataceae</taxon>
        <taxon>Dyadobacter</taxon>
    </lineage>
</organism>
<evidence type="ECO:0000256" key="2">
    <source>
        <dbReference type="ARBA" id="ARBA00023125"/>
    </source>
</evidence>
<reference evidence="7" key="1">
    <citation type="submission" date="2016-10" db="EMBL/GenBank/DDBJ databases">
        <authorList>
            <person name="Varghese N."/>
            <person name="Submissions S."/>
        </authorList>
    </citation>
    <scope>NUCLEOTIDE SEQUENCE [LARGE SCALE GENOMIC DNA]</scope>
    <source>
        <strain evidence="7">DSM 25329</strain>
    </source>
</reference>
<feature type="domain" description="HTH tetR-type" evidence="5">
    <location>
        <begin position="6"/>
        <end position="66"/>
    </location>
</feature>
<feature type="DNA-binding region" description="H-T-H motif" evidence="4">
    <location>
        <begin position="29"/>
        <end position="48"/>
    </location>
</feature>
<dbReference type="PROSITE" id="PS50977">
    <property type="entry name" value="HTH_TETR_2"/>
    <property type="match status" value="1"/>
</dbReference>
<evidence type="ECO:0000313" key="7">
    <source>
        <dbReference type="Proteomes" id="UP000198748"/>
    </source>
</evidence>
<dbReference type="InterPro" id="IPR001647">
    <property type="entry name" value="HTH_TetR"/>
</dbReference>
<evidence type="ECO:0000256" key="1">
    <source>
        <dbReference type="ARBA" id="ARBA00023015"/>
    </source>
</evidence>
<dbReference type="Pfam" id="PF16925">
    <property type="entry name" value="TetR_C_13"/>
    <property type="match status" value="1"/>
</dbReference>
<dbReference type="SUPFAM" id="SSF48498">
    <property type="entry name" value="Tetracyclin repressor-like, C-terminal domain"/>
    <property type="match status" value="1"/>
</dbReference>
<name>A0A1G7ZLB7_9BACT</name>
<dbReference type="GO" id="GO:0003677">
    <property type="term" value="F:DNA binding"/>
    <property type="evidence" value="ECO:0007669"/>
    <property type="project" value="UniProtKB-UniRule"/>
</dbReference>
<protein>
    <submittedName>
        <fullName evidence="6">Transcriptional regulator, TetR family</fullName>
    </submittedName>
</protein>
<dbReference type="OrthoDB" id="9795242at2"/>
<evidence type="ECO:0000259" key="5">
    <source>
        <dbReference type="PROSITE" id="PS50977"/>
    </source>
</evidence>
<dbReference type="InterPro" id="IPR036271">
    <property type="entry name" value="Tet_transcr_reg_TetR-rel_C_sf"/>
</dbReference>
<keyword evidence="7" id="KW-1185">Reference proteome</keyword>
<evidence type="ECO:0000256" key="3">
    <source>
        <dbReference type="ARBA" id="ARBA00023163"/>
    </source>
</evidence>
<keyword evidence="1" id="KW-0805">Transcription regulation</keyword>
<sequence>MARNKAFEPEERLEKAKCLFWQKGYNATSMQDLVETMGLNRGSIYDTYGDKHTLFLQCLRSYTEGMFEDYRKVAEETKSPMKAIEKIIKKAAARTVEEERTCLGVKSTFELGSVDGEVHAILKENTNNLTTLLKDLLKKAQKAEEISGKRDPGMLANFIVSNFTGFWQTFLVYGDGEQVDLQAEFLIKSIKK</sequence>
<accession>A0A1G7ZLB7</accession>
<dbReference type="EMBL" id="FNAN01000028">
    <property type="protein sequence ID" value="SDH09346.1"/>
    <property type="molecule type" value="Genomic_DNA"/>
</dbReference>
<dbReference type="PANTHER" id="PTHR47506">
    <property type="entry name" value="TRANSCRIPTIONAL REGULATORY PROTEIN"/>
    <property type="match status" value="1"/>
</dbReference>